<name>A0A336MGZ0_CULSO</name>
<dbReference type="PANTHER" id="PTHR31532:SF10">
    <property type="entry name" value="BIORIENTATION OF CHROMOSOMES IN CELL DIVISION PROTEIN 1-LIKE 1"/>
    <property type="match status" value="1"/>
</dbReference>
<gene>
    <name evidence="4" type="primary">CSON012243</name>
</gene>
<feature type="compositionally biased region" description="Polar residues" evidence="1">
    <location>
        <begin position="202"/>
        <end position="212"/>
    </location>
</feature>
<dbReference type="VEuPathDB" id="VectorBase:CSON012243"/>
<reference evidence="4" key="2">
    <citation type="submission" date="2018-07" db="EMBL/GenBank/DDBJ databases">
        <authorList>
            <person name="Quirk P.G."/>
            <person name="Krulwich T.A."/>
        </authorList>
    </citation>
    <scope>NUCLEOTIDE SEQUENCE</scope>
</reference>
<feature type="region of interest" description="Disordered" evidence="1">
    <location>
        <begin position="668"/>
        <end position="850"/>
    </location>
</feature>
<organism evidence="4">
    <name type="scientific">Culicoides sonorensis</name>
    <name type="common">Biting midge</name>
    <dbReference type="NCBI Taxonomy" id="179676"/>
    <lineage>
        <taxon>Eukaryota</taxon>
        <taxon>Metazoa</taxon>
        <taxon>Ecdysozoa</taxon>
        <taxon>Arthropoda</taxon>
        <taxon>Hexapoda</taxon>
        <taxon>Insecta</taxon>
        <taxon>Pterygota</taxon>
        <taxon>Neoptera</taxon>
        <taxon>Endopterygota</taxon>
        <taxon>Diptera</taxon>
        <taxon>Nematocera</taxon>
        <taxon>Chironomoidea</taxon>
        <taxon>Ceratopogonidae</taxon>
        <taxon>Ceratopogoninae</taxon>
        <taxon>Culicoides</taxon>
        <taxon>Monoculicoides</taxon>
    </lineage>
</organism>
<dbReference type="PANTHER" id="PTHR31532">
    <property type="entry name" value="BIORIENTATION OF CHROMOSOMES IN CELL DIVISION 1 FAMILY MEMBER"/>
    <property type="match status" value="1"/>
</dbReference>
<evidence type="ECO:0000259" key="2">
    <source>
        <dbReference type="Pfam" id="PF05205"/>
    </source>
</evidence>
<feature type="compositionally biased region" description="Basic and acidic residues" evidence="1">
    <location>
        <begin position="354"/>
        <end position="376"/>
    </location>
</feature>
<feature type="compositionally biased region" description="Basic and acidic residues" evidence="1">
    <location>
        <begin position="721"/>
        <end position="730"/>
    </location>
</feature>
<dbReference type="AlphaFoldDB" id="A0A336MGZ0"/>
<evidence type="ECO:0000313" key="3">
    <source>
        <dbReference type="EMBL" id="SSX04996.1"/>
    </source>
</evidence>
<feature type="region of interest" description="Disordered" evidence="1">
    <location>
        <begin position="274"/>
        <end position="301"/>
    </location>
</feature>
<dbReference type="InterPro" id="IPR055264">
    <property type="entry name" value="BOD1/SHG1_dom"/>
</dbReference>
<feature type="compositionally biased region" description="Basic and acidic residues" evidence="1">
    <location>
        <begin position="153"/>
        <end position="166"/>
    </location>
</feature>
<proteinExistence type="predicted"/>
<feature type="compositionally biased region" description="Basic and acidic residues" evidence="1">
    <location>
        <begin position="384"/>
        <end position="398"/>
    </location>
</feature>
<evidence type="ECO:0000256" key="1">
    <source>
        <dbReference type="SAM" id="MobiDB-lite"/>
    </source>
</evidence>
<protein>
    <submittedName>
        <fullName evidence="4">CSON012243 protein</fullName>
    </submittedName>
</protein>
<feature type="compositionally biased region" description="Polar residues" evidence="1">
    <location>
        <begin position="562"/>
        <end position="583"/>
    </location>
</feature>
<accession>A0A336MGZ0</accession>
<feature type="compositionally biased region" description="Polar residues" evidence="1">
    <location>
        <begin position="629"/>
        <end position="640"/>
    </location>
</feature>
<feature type="compositionally biased region" description="Basic residues" evidence="1">
    <location>
        <begin position="414"/>
        <end position="425"/>
    </location>
</feature>
<feature type="region of interest" description="Disordered" evidence="1">
    <location>
        <begin position="147"/>
        <end position="166"/>
    </location>
</feature>
<dbReference type="EMBL" id="UFQS01000564">
    <property type="protein sequence ID" value="SSX04996.1"/>
    <property type="molecule type" value="Genomic_DNA"/>
</dbReference>
<feature type="compositionally biased region" description="Polar residues" evidence="1">
    <location>
        <begin position="242"/>
        <end position="251"/>
    </location>
</feature>
<feature type="compositionally biased region" description="Basic and acidic residues" evidence="1">
    <location>
        <begin position="669"/>
        <end position="688"/>
    </location>
</feature>
<feature type="compositionally biased region" description="Basic and acidic residues" evidence="1">
    <location>
        <begin position="759"/>
        <end position="780"/>
    </location>
</feature>
<dbReference type="EMBL" id="UFQT01000564">
    <property type="protein sequence ID" value="SSX25358.1"/>
    <property type="molecule type" value="Genomic_DNA"/>
</dbReference>
<dbReference type="GO" id="GO:0031297">
    <property type="term" value="P:replication fork processing"/>
    <property type="evidence" value="ECO:0007669"/>
    <property type="project" value="TreeGrafter"/>
</dbReference>
<evidence type="ECO:0000313" key="4">
    <source>
        <dbReference type="EMBL" id="SSX25358.1"/>
    </source>
</evidence>
<sequence>MEPKYKPNDPQLIENILAEVKRSGMFDQFRKDCISDVDTKPAYQNLQFKVENTVSKFLSAQKWSVDTNRNQLREKLRNNILDSGYLDNGIERIVDQVLYPKMDGFKSQIEELVYSFLNIDRPKRKISKEELVEDALNISSLLPKDLEAVSSPESEKPKSPASLHDTEKIVEENDDDFESPAFEPLEGVVVENSGNKDDSHLSGLSNMSSENSGKNETKAPKDQPPVAFESTESVKQEEDETQLSQISSGSRLSIVVQSEKDSLSPKPEVLNITEEAQMPKFSENSNSIDSRAPTKETIEGQSVFDFKKEEIEFKGPCRKQMTLDEKLKEEIYESENKHANIFKTDDLETNSHSSDMKLEIVENHVTESESRLKIDIQEEPSSSKPEETEVKMDEKLNEKMSSPTDTSKKDRSSSHHRSTSKSSKHSSKDRERSSSKHTSSSHHSKSRHSDKDRHHSSSSRHKSSSSSKKSDRHSSNSGKDKSSRDKHRDFKSRSDHKSKDDKRNPDDHQSGRDKSSSRRTPEHEIPPKLNPERSEQQIKAHDSEKSDEIDKNLELIEDNPLQEYQNSPKSSPVRTESMSQVESSPKPDTDTPHNIETTPKAPHFNKTPSSHELMSDEDDFYGFPENEITPRTSNSTFITPNKISLASDSVTPGPSSQKSVCNQSIFDEDSFHGFDDNTPKKRSPDINLEKNLNLPKLIPEPKVAEEESSGKRVRKPNTKYLSKDFTTHDQDLEEIEMETKSSKKRKRFSEGISRLMKKQKSEDKSTNDEIDKKDDIKAVEDESESNLTLETDKIETGPSEDTDSQNNSNSDKAQKSNSPKDLENDDAKSVKSSKKHLKHDRSSRSTPRRK</sequence>
<dbReference type="OMA" id="DDIKENC"/>
<feature type="compositionally biased region" description="Basic and acidic residues" evidence="1">
    <location>
        <begin position="335"/>
        <end position="346"/>
    </location>
</feature>
<feature type="compositionally biased region" description="Basic and acidic residues" evidence="1">
    <location>
        <begin position="812"/>
        <end position="829"/>
    </location>
</feature>
<dbReference type="GO" id="GO:0048188">
    <property type="term" value="C:Set1C/COMPASS complex"/>
    <property type="evidence" value="ECO:0007669"/>
    <property type="project" value="TreeGrafter"/>
</dbReference>
<feature type="region of interest" description="Disordered" evidence="1">
    <location>
        <begin position="189"/>
        <end position="252"/>
    </location>
</feature>
<feature type="compositionally biased region" description="Basic and acidic residues" evidence="1">
    <location>
        <begin position="468"/>
        <end position="554"/>
    </location>
</feature>
<feature type="domain" description="BOD1/SHG1" evidence="2">
    <location>
        <begin position="16"/>
        <end position="103"/>
    </location>
</feature>
<feature type="compositionally biased region" description="Basic residues" evidence="1">
    <location>
        <begin position="831"/>
        <end position="850"/>
    </location>
</feature>
<reference evidence="3" key="1">
    <citation type="submission" date="2018-04" db="EMBL/GenBank/DDBJ databases">
        <authorList>
            <person name="Go L.Y."/>
            <person name="Mitchell J.A."/>
        </authorList>
    </citation>
    <scope>NUCLEOTIDE SEQUENCE</scope>
    <source>
        <tissue evidence="3">Whole organism</tissue>
    </source>
</reference>
<feature type="region of interest" description="Disordered" evidence="1">
    <location>
        <begin position="335"/>
        <end position="640"/>
    </location>
</feature>
<dbReference type="Pfam" id="PF05205">
    <property type="entry name" value="COMPASS-Shg1"/>
    <property type="match status" value="1"/>
</dbReference>